<feature type="chain" id="PRO_5017758964" evidence="1">
    <location>
        <begin position="25"/>
        <end position="180"/>
    </location>
</feature>
<dbReference type="Gene3D" id="2.40.128.130">
    <property type="entry name" value="Autotransporter beta-domain"/>
    <property type="match status" value="1"/>
</dbReference>
<dbReference type="EMBL" id="NFZW01000026">
    <property type="protein sequence ID" value="RFA32718.1"/>
    <property type="molecule type" value="Genomic_DNA"/>
</dbReference>
<dbReference type="Proteomes" id="UP000256763">
    <property type="component" value="Unassembled WGS sequence"/>
</dbReference>
<dbReference type="SUPFAM" id="SSF103515">
    <property type="entry name" value="Autotransporter"/>
    <property type="match status" value="1"/>
</dbReference>
<dbReference type="NCBIfam" id="TIGR01414">
    <property type="entry name" value="autotrans_barl"/>
    <property type="match status" value="1"/>
</dbReference>
<comment type="caution">
    <text evidence="2">The sequence shown here is derived from an EMBL/GenBank/DDBJ whole genome shotgun (WGS) entry which is preliminary data.</text>
</comment>
<dbReference type="OrthoDB" id="7064115at2"/>
<dbReference type="GO" id="GO:0019867">
    <property type="term" value="C:outer membrane"/>
    <property type="evidence" value="ECO:0007669"/>
    <property type="project" value="InterPro"/>
</dbReference>
<protein>
    <submittedName>
        <fullName evidence="2">Uncharacterized protein</fullName>
    </submittedName>
</protein>
<dbReference type="AlphaFoldDB" id="A0A3E0WIV9"/>
<evidence type="ECO:0000256" key="1">
    <source>
        <dbReference type="SAM" id="SignalP"/>
    </source>
</evidence>
<sequence>MLKRLSQQALTVVTASLLAAPAAAQWELEADPFAYAVNGFSAHIAHQLYDGSMRVQLGVFGADVPEFFHGDDDFDLRVRGVTAKADYFFSGVTQGIFAGLDVDYSRTRYRLEETRETAHQNGWAVGPRIGYRFEFGNHFYVTPWVSLRYHINQDDIVISGQRYREDRYSIFPTVHLGWRF</sequence>
<dbReference type="InterPro" id="IPR006315">
    <property type="entry name" value="OM_autotransptr_brl_dom"/>
</dbReference>
<organism evidence="2 3">
    <name type="scientific">Alkalilimnicola ehrlichii</name>
    <dbReference type="NCBI Taxonomy" id="351052"/>
    <lineage>
        <taxon>Bacteria</taxon>
        <taxon>Pseudomonadati</taxon>
        <taxon>Pseudomonadota</taxon>
        <taxon>Gammaproteobacteria</taxon>
        <taxon>Chromatiales</taxon>
        <taxon>Ectothiorhodospiraceae</taxon>
        <taxon>Alkalilimnicola</taxon>
    </lineage>
</organism>
<name>A0A3E0WIV9_9GAMM</name>
<feature type="signal peptide" evidence="1">
    <location>
        <begin position="1"/>
        <end position="24"/>
    </location>
</feature>
<keyword evidence="1" id="KW-0732">Signal</keyword>
<proteinExistence type="predicted"/>
<gene>
    <name evidence="2" type="ORF">CAL65_19145</name>
</gene>
<evidence type="ECO:0000313" key="2">
    <source>
        <dbReference type="EMBL" id="RFA32718.1"/>
    </source>
</evidence>
<reference evidence="3" key="1">
    <citation type="submission" date="2017-05" db="EMBL/GenBank/DDBJ databases">
        <authorList>
            <person name="Sharma S."/>
            <person name="Sidhu C."/>
            <person name="Pinnaka A.K."/>
        </authorList>
    </citation>
    <scope>NUCLEOTIDE SEQUENCE [LARGE SCALE GENOMIC DNA]</scope>
    <source>
        <strain evidence="3">AK93</strain>
    </source>
</reference>
<dbReference type="RefSeq" id="WP_116303744.1">
    <property type="nucleotide sequence ID" value="NZ_NFZV01000027.1"/>
</dbReference>
<evidence type="ECO:0000313" key="3">
    <source>
        <dbReference type="Proteomes" id="UP000256763"/>
    </source>
</evidence>
<accession>A0A3E0WIV9</accession>
<dbReference type="InterPro" id="IPR036709">
    <property type="entry name" value="Autotransporte_beta_dom_sf"/>
</dbReference>
<keyword evidence="3" id="KW-1185">Reference proteome</keyword>